<dbReference type="OMA" id="YISRDHQ"/>
<comment type="similarity">
    <text evidence="1">Belongs to the V-ATPase E subunit family.</text>
</comment>
<dbReference type="SUPFAM" id="SSF160527">
    <property type="entry name" value="V-type ATPase subunit E-like"/>
    <property type="match status" value="1"/>
</dbReference>
<dbReference type="InterPro" id="IPR002842">
    <property type="entry name" value="ATPase_V1_Esu"/>
</dbReference>
<dbReference type="Proteomes" id="UP000002280">
    <property type="component" value="Chromosome 2"/>
</dbReference>
<evidence type="ECO:0000313" key="7">
    <source>
        <dbReference type="Proteomes" id="UP000002280"/>
    </source>
</evidence>
<name>F6SIE4_MONDO</name>
<evidence type="ECO:0000256" key="1">
    <source>
        <dbReference type="ARBA" id="ARBA00005901"/>
    </source>
</evidence>
<dbReference type="eggNOG" id="KOG1664">
    <property type="taxonomic scope" value="Eukaryota"/>
</dbReference>
<comment type="function">
    <text evidence="5">Subunit of the V1 complex of vacuolar(H+)-ATPase (V-ATPase), a multisubunit enzyme composed of a peripheral complex (V1) that hydrolyzes ATP and a membrane integral complex (V0) that translocates protons. V-ATPase is responsible for acidifying and maintaining the pH of intracellular compartments and in some cell types, is targeted to the plasma membrane, where it is responsible for acidifying the extracellular environment.</text>
</comment>
<evidence type="ECO:0008006" key="8">
    <source>
        <dbReference type="Google" id="ProtNLM"/>
    </source>
</evidence>
<dbReference type="HAMAP" id="MF_00311">
    <property type="entry name" value="ATP_synth_E_arch"/>
    <property type="match status" value="1"/>
</dbReference>
<dbReference type="FunFam" id="3.30.2320.30:FF:000001">
    <property type="entry name" value="V-type proton atpase subunit e 1"/>
    <property type="match status" value="1"/>
</dbReference>
<dbReference type="STRING" id="13616.ENSMODP00000000019"/>
<reference evidence="6 7" key="1">
    <citation type="journal article" date="2007" name="Nature">
        <title>Genome of the marsupial Monodelphis domestica reveals innovation in non-coding sequences.</title>
        <authorList>
            <person name="Mikkelsen T.S."/>
            <person name="Wakefield M.J."/>
            <person name="Aken B."/>
            <person name="Amemiya C.T."/>
            <person name="Chang J.L."/>
            <person name="Duke S."/>
            <person name="Garber M."/>
            <person name="Gentles A.J."/>
            <person name="Goodstadt L."/>
            <person name="Heger A."/>
            <person name="Jurka J."/>
            <person name="Kamal M."/>
            <person name="Mauceli E."/>
            <person name="Searle S.M."/>
            <person name="Sharpe T."/>
            <person name="Baker M.L."/>
            <person name="Batzer M.A."/>
            <person name="Benos P.V."/>
            <person name="Belov K."/>
            <person name="Clamp M."/>
            <person name="Cook A."/>
            <person name="Cuff J."/>
            <person name="Das R."/>
            <person name="Davidow L."/>
            <person name="Deakin J.E."/>
            <person name="Fazzari M.J."/>
            <person name="Glass J.L."/>
            <person name="Grabherr M."/>
            <person name="Greally J.M."/>
            <person name="Gu W."/>
            <person name="Hore T.A."/>
            <person name="Huttley G.A."/>
            <person name="Kleber M."/>
            <person name="Jirtle R.L."/>
            <person name="Koina E."/>
            <person name="Lee J.T."/>
            <person name="Mahony S."/>
            <person name="Marra M.A."/>
            <person name="Miller R.D."/>
            <person name="Nicholls R.D."/>
            <person name="Oda M."/>
            <person name="Papenfuss A.T."/>
            <person name="Parra Z.E."/>
            <person name="Pollock D.D."/>
            <person name="Ray D.A."/>
            <person name="Schein J.E."/>
            <person name="Speed T.P."/>
            <person name="Thompson K."/>
            <person name="VandeBerg J.L."/>
            <person name="Wade C.M."/>
            <person name="Walker J.A."/>
            <person name="Waters P.D."/>
            <person name="Webber C."/>
            <person name="Weidman J.R."/>
            <person name="Xie X."/>
            <person name="Zody M.C."/>
            <person name="Baldwin J."/>
            <person name="Abdouelleil A."/>
            <person name="Abdulkadir J."/>
            <person name="Abebe A."/>
            <person name="Abera B."/>
            <person name="Abreu J."/>
            <person name="Acer S.C."/>
            <person name="Aftuck L."/>
            <person name="Alexander A."/>
            <person name="An P."/>
            <person name="Anderson E."/>
            <person name="Anderson S."/>
            <person name="Arachi H."/>
            <person name="Azer M."/>
            <person name="Bachantsang P."/>
            <person name="Barry A."/>
            <person name="Bayul T."/>
            <person name="Berlin A."/>
            <person name="Bessette D."/>
            <person name="Bloom T."/>
            <person name="Bloom T."/>
            <person name="Boguslavskiy L."/>
            <person name="Bonnet C."/>
            <person name="Boukhgalter B."/>
            <person name="Bourzgui I."/>
            <person name="Brown A."/>
            <person name="Cahill P."/>
            <person name="Channer S."/>
            <person name="Cheshatsang Y."/>
            <person name="Chuda L."/>
            <person name="Citroen M."/>
            <person name="Collymore A."/>
            <person name="Cooke P."/>
            <person name="Costello M."/>
            <person name="D'Aco K."/>
            <person name="Daza R."/>
            <person name="De Haan G."/>
            <person name="DeGray S."/>
            <person name="DeMaso C."/>
            <person name="Dhargay N."/>
            <person name="Dooley K."/>
            <person name="Dooley E."/>
            <person name="Doricent M."/>
            <person name="Dorje P."/>
            <person name="Dorjee K."/>
            <person name="Dupes A."/>
            <person name="Elong R."/>
            <person name="Falk J."/>
            <person name="Farina A."/>
            <person name="Faro S."/>
            <person name="Ferguson D."/>
            <person name="Fisher S."/>
            <person name="Foley C.D."/>
            <person name="Franke A."/>
            <person name="Friedrich D."/>
            <person name="Gadbois L."/>
            <person name="Gearin G."/>
            <person name="Gearin C.R."/>
            <person name="Giannoukos G."/>
            <person name="Goode T."/>
            <person name="Graham J."/>
            <person name="Grandbois E."/>
            <person name="Grewal S."/>
            <person name="Gyaltsen K."/>
            <person name="Hafez N."/>
            <person name="Hagos B."/>
            <person name="Hall J."/>
            <person name="Henson C."/>
            <person name="Hollinger A."/>
            <person name="Honan T."/>
            <person name="Huard M.D."/>
            <person name="Hughes L."/>
            <person name="Hurhula B."/>
            <person name="Husby M.E."/>
            <person name="Kamat A."/>
            <person name="Kanga B."/>
            <person name="Kashin S."/>
            <person name="Khazanovich D."/>
            <person name="Kisner P."/>
            <person name="Lance K."/>
            <person name="Lara M."/>
            <person name="Lee W."/>
            <person name="Lennon N."/>
            <person name="Letendre F."/>
            <person name="LeVine R."/>
            <person name="Lipovsky A."/>
            <person name="Liu X."/>
            <person name="Liu J."/>
            <person name="Liu S."/>
            <person name="Lokyitsang T."/>
            <person name="Lokyitsang Y."/>
            <person name="Lubonja R."/>
            <person name="Lui A."/>
            <person name="MacDonald P."/>
            <person name="Magnisalis V."/>
            <person name="Maru K."/>
            <person name="Matthews C."/>
            <person name="McCusker W."/>
            <person name="McDonough S."/>
            <person name="Mehta T."/>
            <person name="Meldrim J."/>
            <person name="Meneus L."/>
            <person name="Mihai O."/>
            <person name="Mihalev A."/>
            <person name="Mihova T."/>
            <person name="Mittelman R."/>
            <person name="Mlenga V."/>
            <person name="Montmayeur A."/>
            <person name="Mulrain L."/>
            <person name="Navidi A."/>
            <person name="Naylor J."/>
            <person name="Negash T."/>
            <person name="Nguyen T."/>
            <person name="Nguyen N."/>
            <person name="Nicol R."/>
            <person name="Norbu C."/>
            <person name="Norbu N."/>
            <person name="Novod N."/>
            <person name="O'Neill B."/>
            <person name="Osman S."/>
            <person name="Markiewicz E."/>
            <person name="Oyono O.L."/>
            <person name="Patti C."/>
            <person name="Phunkhang P."/>
            <person name="Pierre F."/>
            <person name="Priest M."/>
            <person name="Raghuraman S."/>
            <person name="Rege F."/>
            <person name="Reyes R."/>
            <person name="Rise C."/>
            <person name="Rogov P."/>
            <person name="Ross K."/>
            <person name="Ryan E."/>
            <person name="Settipalli S."/>
            <person name="Shea T."/>
            <person name="Sherpa N."/>
            <person name="Shi L."/>
            <person name="Shih D."/>
            <person name="Sparrow T."/>
            <person name="Spaulding J."/>
            <person name="Stalker J."/>
            <person name="Stange-Thomann N."/>
            <person name="Stavropoulos S."/>
            <person name="Stone C."/>
            <person name="Strader C."/>
            <person name="Tesfaye S."/>
            <person name="Thomson T."/>
            <person name="Thoulutsang Y."/>
            <person name="Thoulutsang D."/>
            <person name="Topham K."/>
            <person name="Topping I."/>
            <person name="Tsamla T."/>
            <person name="Vassiliev H."/>
            <person name="Vo A."/>
            <person name="Wangchuk T."/>
            <person name="Wangdi T."/>
            <person name="Weiand M."/>
            <person name="Wilkinson J."/>
            <person name="Wilson A."/>
            <person name="Yadav S."/>
            <person name="Young G."/>
            <person name="Yu Q."/>
            <person name="Zembek L."/>
            <person name="Zhong D."/>
            <person name="Zimmer A."/>
            <person name="Zwirko Z."/>
            <person name="Jaffe D.B."/>
            <person name="Alvarez P."/>
            <person name="Brockman W."/>
            <person name="Butler J."/>
            <person name="Chin C."/>
            <person name="Gnerre S."/>
            <person name="MacCallum I."/>
            <person name="Graves J.A."/>
            <person name="Ponting C.P."/>
            <person name="Breen M."/>
            <person name="Samollow P.B."/>
            <person name="Lander E.S."/>
            <person name="Lindblad-Toh K."/>
        </authorList>
    </citation>
    <scope>NUCLEOTIDE SEQUENCE [LARGE SCALE GENOMIC DNA]</scope>
</reference>
<dbReference type="FunCoup" id="F6SIE4">
    <property type="interactions" value="1321"/>
</dbReference>
<reference evidence="6" key="3">
    <citation type="submission" date="2025-09" db="UniProtKB">
        <authorList>
            <consortium name="Ensembl"/>
        </authorList>
    </citation>
    <scope>IDENTIFICATION</scope>
</reference>
<protein>
    <recommendedName>
        <fullName evidence="8">ATPase H+ transporting V1 subunit E1</fullName>
    </recommendedName>
</protein>
<dbReference type="PANTHER" id="PTHR45715">
    <property type="entry name" value="ATPASE H+-TRANSPORTING V1 SUBUNIT E1A-RELATED"/>
    <property type="match status" value="1"/>
</dbReference>
<proteinExistence type="inferred from homology"/>
<dbReference type="InterPro" id="IPR038495">
    <property type="entry name" value="ATPase_E_C"/>
</dbReference>
<dbReference type="GO" id="GO:0033178">
    <property type="term" value="C:proton-transporting two-sector ATPase complex, catalytic domain"/>
    <property type="evidence" value="ECO:0007669"/>
    <property type="project" value="InterPro"/>
</dbReference>
<evidence type="ECO:0000313" key="6">
    <source>
        <dbReference type="Ensembl" id="ENSMODP00000000019.2"/>
    </source>
</evidence>
<keyword evidence="7" id="KW-1185">Reference proteome</keyword>
<organism evidence="6 7">
    <name type="scientific">Monodelphis domestica</name>
    <name type="common">Gray short-tailed opossum</name>
    <dbReference type="NCBI Taxonomy" id="13616"/>
    <lineage>
        <taxon>Eukaryota</taxon>
        <taxon>Metazoa</taxon>
        <taxon>Chordata</taxon>
        <taxon>Craniata</taxon>
        <taxon>Vertebrata</taxon>
        <taxon>Euteleostomi</taxon>
        <taxon>Mammalia</taxon>
        <taxon>Metatheria</taxon>
        <taxon>Didelphimorphia</taxon>
        <taxon>Didelphidae</taxon>
        <taxon>Monodelphis</taxon>
    </lineage>
</organism>
<dbReference type="Bgee" id="ENSMODG00000000021">
    <property type="expression patterns" value="Expressed in blood and 17 other cell types or tissues"/>
</dbReference>
<evidence type="ECO:0000256" key="2">
    <source>
        <dbReference type="ARBA" id="ARBA00022448"/>
    </source>
</evidence>
<dbReference type="Gene3D" id="3.30.2320.30">
    <property type="entry name" value="ATP synthase, E subunit, C-terminal"/>
    <property type="match status" value="1"/>
</dbReference>
<dbReference type="GeneTree" id="ENSGT00390000002730"/>
<accession>F6SIE4</accession>
<dbReference type="Gene3D" id="6.10.250.1620">
    <property type="match status" value="1"/>
</dbReference>
<sequence length="226" mass="25928">MALSNADVQKQIKHMIAFIEQEANEKAEEIDAKAEEEFNIEKGCLVQTQRLKIMEYYEKKEKHIEQQKKIQMSNLMNQARLRVLKARDDLISDLIKEAKERLASIVKDTPKYQVLLDGLVLQDLYQLLESQMIVHCKKDDLPLVTAAVQKAIPLYKLAAKRDLNVQVDQKTFLPTEISGGIEIYNGNGKIKVSNTLESRLDLIAQQMMPEVRVALFGTNNNRKFLD</sequence>
<dbReference type="GO" id="GO:0046961">
    <property type="term" value="F:proton-transporting ATPase activity, rotational mechanism"/>
    <property type="evidence" value="ECO:0000318"/>
    <property type="project" value="GO_Central"/>
</dbReference>
<dbReference type="InParanoid" id="F6SIE4"/>
<keyword evidence="3" id="KW-0375">Hydrogen ion transport</keyword>
<evidence type="ECO:0000256" key="4">
    <source>
        <dbReference type="ARBA" id="ARBA00023065"/>
    </source>
</evidence>
<dbReference type="AlphaFoldDB" id="F6SIE4"/>
<keyword evidence="2" id="KW-0813">Transport</keyword>
<evidence type="ECO:0000256" key="5">
    <source>
        <dbReference type="ARBA" id="ARBA00045737"/>
    </source>
</evidence>
<evidence type="ECO:0000256" key="3">
    <source>
        <dbReference type="ARBA" id="ARBA00022781"/>
    </source>
</evidence>
<keyword evidence="4" id="KW-0406">Ion transport</keyword>
<dbReference type="Pfam" id="PF01991">
    <property type="entry name" value="vATP-synt_E"/>
    <property type="match status" value="1"/>
</dbReference>
<dbReference type="HOGENOM" id="CLU_073641_2_0_1"/>
<reference evidence="6" key="2">
    <citation type="submission" date="2025-08" db="UniProtKB">
        <authorList>
            <consortium name="Ensembl"/>
        </authorList>
    </citation>
    <scope>IDENTIFICATION</scope>
</reference>
<dbReference type="Ensembl" id="ENSMODT00000000019.2">
    <property type="protein sequence ID" value="ENSMODP00000000019.2"/>
    <property type="gene ID" value="ENSMODG00000000021.2"/>
</dbReference>